<dbReference type="Gene3D" id="3.30.70.1290">
    <property type="entry name" value="Transposase IS200-like"/>
    <property type="match status" value="1"/>
</dbReference>
<reference evidence="3 5" key="1">
    <citation type="submission" date="2016-12" db="EMBL/GenBank/DDBJ databases">
        <title>Complete Genome Sequence of Lactobacillus fermentum Strain SNUV175, a Probiotic for Treatment of Bacterial Vaginosis.</title>
        <authorList>
            <person name="Lee S."/>
            <person name="You H.J."/>
            <person name="Kwon B."/>
            <person name="Ko G."/>
        </authorList>
    </citation>
    <scope>NUCLEOTIDE SEQUENCE [LARGE SCALE GENOMIC DNA]</scope>
    <source>
        <strain evidence="3 5">SNUV175</strain>
    </source>
</reference>
<proteinExistence type="predicted"/>
<organism evidence="3 5">
    <name type="scientific">Limosilactobacillus fermentum</name>
    <name type="common">Lactobacillus fermentum</name>
    <dbReference type="NCBI Taxonomy" id="1613"/>
    <lineage>
        <taxon>Bacteria</taxon>
        <taxon>Bacillati</taxon>
        <taxon>Bacillota</taxon>
        <taxon>Bacilli</taxon>
        <taxon>Lactobacillales</taxon>
        <taxon>Lactobacillaceae</taxon>
        <taxon>Limosilactobacillus</taxon>
    </lineage>
</organism>
<feature type="region of interest" description="Disordered" evidence="1">
    <location>
        <begin position="134"/>
        <end position="154"/>
    </location>
</feature>
<dbReference type="GO" id="GO:0006313">
    <property type="term" value="P:DNA transposition"/>
    <property type="evidence" value="ECO:0007669"/>
    <property type="project" value="InterPro"/>
</dbReference>
<dbReference type="GO" id="GO:0003677">
    <property type="term" value="F:DNA binding"/>
    <property type="evidence" value="ECO:0007669"/>
    <property type="project" value="InterPro"/>
</dbReference>
<feature type="domain" description="Transposase IS200-like" evidence="2">
    <location>
        <begin position="14"/>
        <end position="135"/>
    </location>
</feature>
<reference evidence="4" key="2">
    <citation type="submission" date="2023-04" db="EMBL/GenBank/DDBJ databases">
        <title>Genomic of Limosilactobacillus fermentum MSJK0025.</title>
        <authorList>
            <person name="Yang S."/>
        </authorList>
    </citation>
    <scope>NUCLEOTIDE SEQUENCE</scope>
    <source>
        <strain evidence="4">MSJK0025</strain>
    </source>
</reference>
<dbReference type="GO" id="GO:0004803">
    <property type="term" value="F:transposase activity"/>
    <property type="evidence" value="ECO:0007669"/>
    <property type="project" value="InterPro"/>
</dbReference>
<evidence type="ECO:0000259" key="2">
    <source>
        <dbReference type="SMART" id="SM01321"/>
    </source>
</evidence>
<sequence>MSKIKDAVYARGYVYNFHFHLIWVTKYRHQTFTTPQLVAEMKGILQRIADLNEIIIEKMEVMPDHVHLLISFAPKHSATNVVKAFKGGSARLFLANHPEIRQSQYWGGNLWSRSYYMSTLGNMSKEVVKKYIDEQRTTKSNAGRPKQKNSAIRR</sequence>
<evidence type="ECO:0000313" key="4">
    <source>
        <dbReference type="EMBL" id="WFR89038.1"/>
    </source>
</evidence>
<dbReference type="PANTHER" id="PTHR33360:SF2">
    <property type="entry name" value="TRANSPOSASE FOR INSERTION SEQUENCE ELEMENT IS200"/>
    <property type="match status" value="1"/>
</dbReference>
<dbReference type="InterPro" id="IPR002686">
    <property type="entry name" value="Transposase_17"/>
</dbReference>
<feature type="compositionally biased region" description="Basic residues" evidence="1">
    <location>
        <begin position="145"/>
        <end position="154"/>
    </location>
</feature>
<evidence type="ECO:0000256" key="1">
    <source>
        <dbReference type="SAM" id="MobiDB-lite"/>
    </source>
</evidence>
<name>A0A1L7GVR3_LIMFE</name>
<accession>A0A1L7GVR3</accession>
<dbReference type="OrthoDB" id="9798161at2"/>
<dbReference type="EMBL" id="CP121468">
    <property type="protein sequence ID" value="WFR89038.1"/>
    <property type="molecule type" value="Genomic_DNA"/>
</dbReference>
<dbReference type="AlphaFoldDB" id="A0A1L7GVR3"/>
<evidence type="ECO:0000313" key="5">
    <source>
        <dbReference type="Proteomes" id="UP000185427"/>
    </source>
</evidence>
<gene>
    <name evidence="4" type="primary">tnpA</name>
    <name evidence="3" type="ORF">BUW47_06260</name>
    <name evidence="4" type="ORF">P8634_09870</name>
</gene>
<dbReference type="RefSeq" id="WP_075667411.1">
    <property type="nucleotide sequence ID" value="NZ_CP019030.1"/>
</dbReference>
<dbReference type="Proteomes" id="UP001218104">
    <property type="component" value="Chromosome"/>
</dbReference>
<protein>
    <submittedName>
        <fullName evidence="3">IS200/IS605 family transposase</fullName>
    </submittedName>
</protein>
<evidence type="ECO:0000313" key="3">
    <source>
        <dbReference type="EMBL" id="APU46051.1"/>
    </source>
</evidence>
<dbReference type="SMART" id="SM01321">
    <property type="entry name" value="Y1_Tnp"/>
    <property type="match status" value="1"/>
</dbReference>
<dbReference type="EMBL" id="CP019030">
    <property type="protein sequence ID" value="APU46051.1"/>
    <property type="molecule type" value="Genomic_DNA"/>
</dbReference>
<dbReference type="InterPro" id="IPR036515">
    <property type="entry name" value="Transposase_17_sf"/>
</dbReference>
<dbReference type="Proteomes" id="UP000185427">
    <property type="component" value="Chromosome"/>
</dbReference>
<dbReference type="PANTHER" id="PTHR33360">
    <property type="entry name" value="TRANSPOSASE FOR INSERTION SEQUENCE ELEMENT IS200"/>
    <property type="match status" value="1"/>
</dbReference>
<dbReference type="NCBIfam" id="NF033573">
    <property type="entry name" value="transpos_IS200"/>
    <property type="match status" value="1"/>
</dbReference>
<dbReference type="Pfam" id="PF01797">
    <property type="entry name" value="Y1_Tnp"/>
    <property type="match status" value="1"/>
</dbReference>
<dbReference type="SUPFAM" id="SSF143422">
    <property type="entry name" value="Transposase IS200-like"/>
    <property type="match status" value="1"/>
</dbReference>